<keyword evidence="1" id="KW-0812">Transmembrane</keyword>
<evidence type="ECO:0000313" key="3">
    <source>
        <dbReference type="Proteomes" id="UP000295277"/>
    </source>
</evidence>
<organism evidence="2 3">
    <name type="scientific">Rhodovulum steppense</name>
    <dbReference type="NCBI Taxonomy" id="540251"/>
    <lineage>
        <taxon>Bacteria</taxon>
        <taxon>Pseudomonadati</taxon>
        <taxon>Pseudomonadota</taxon>
        <taxon>Alphaproteobacteria</taxon>
        <taxon>Rhodobacterales</taxon>
        <taxon>Paracoccaceae</taxon>
        <taxon>Rhodovulum</taxon>
    </lineage>
</organism>
<dbReference type="Proteomes" id="UP000295277">
    <property type="component" value="Unassembled WGS sequence"/>
</dbReference>
<keyword evidence="1" id="KW-1133">Transmembrane helix</keyword>
<evidence type="ECO:0000313" key="2">
    <source>
        <dbReference type="EMBL" id="TCM73670.1"/>
    </source>
</evidence>
<keyword evidence="3" id="KW-1185">Reference proteome</keyword>
<keyword evidence="1" id="KW-0472">Membrane</keyword>
<reference evidence="2 3" key="1">
    <citation type="submission" date="2019-03" db="EMBL/GenBank/DDBJ databases">
        <title>Genomic Encyclopedia of Type Strains, Phase IV (KMG-IV): sequencing the most valuable type-strain genomes for metagenomic binning, comparative biology and taxonomic classification.</title>
        <authorList>
            <person name="Goeker M."/>
        </authorList>
    </citation>
    <scope>NUCLEOTIDE SEQUENCE [LARGE SCALE GENOMIC DNA]</scope>
    <source>
        <strain evidence="2 3">DSM 21153</strain>
    </source>
</reference>
<dbReference type="EMBL" id="SLVM01000047">
    <property type="protein sequence ID" value="TCM73670.1"/>
    <property type="molecule type" value="Genomic_DNA"/>
</dbReference>
<feature type="transmembrane region" description="Helical" evidence="1">
    <location>
        <begin position="41"/>
        <end position="60"/>
    </location>
</feature>
<dbReference type="AlphaFoldDB" id="A0A4R1YCG6"/>
<proteinExistence type="predicted"/>
<dbReference type="RefSeq" id="WP_132697169.1">
    <property type="nucleotide sequence ID" value="NZ_SLVM01000047.1"/>
</dbReference>
<evidence type="ECO:0000256" key="1">
    <source>
        <dbReference type="SAM" id="Phobius"/>
    </source>
</evidence>
<feature type="transmembrane region" description="Helical" evidence="1">
    <location>
        <begin position="7"/>
        <end position="29"/>
    </location>
</feature>
<name>A0A4R1YCG6_9RHOB</name>
<accession>A0A4R1YCG6</accession>
<comment type="caution">
    <text evidence="2">The sequence shown here is derived from an EMBL/GenBank/DDBJ whole genome shotgun (WGS) entry which is preliminary data.</text>
</comment>
<protein>
    <submittedName>
        <fullName evidence="2">Uncharacterized protein</fullName>
    </submittedName>
</protein>
<sequence>MRSGRRILLMGLAKAGFLVGGVTVGAVVLGDAPGPQGWRGWSGLIGAWLAAAAGFCWSEARLAAWHARGR</sequence>
<gene>
    <name evidence="2" type="ORF">EV216_1471</name>
</gene>